<feature type="compositionally biased region" description="Basic and acidic residues" evidence="1">
    <location>
        <begin position="175"/>
        <end position="184"/>
    </location>
</feature>
<feature type="compositionally biased region" description="Basic and acidic residues" evidence="1">
    <location>
        <begin position="122"/>
        <end position="134"/>
    </location>
</feature>
<feature type="compositionally biased region" description="Basic residues" evidence="1">
    <location>
        <begin position="164"/>
        <end position="174"/>
    </location>
</feature>
<feature type="compositionally biased region" description="Basic residues" evidence="1">
    <location>
        <begin position="241"/>
        <end position="252"/>
    </location>
</feature>
<feature type="compositionally biased region" description="Acidic residues" evidence="1">
    <location>
        <begin position="149"/>
        <end position="160"/>
    </location>
</feature>
<feature type="compositionally biased region" description="Basic and acidic residues" evidence="1">
    <location>
        <begin position="210"/>
        <end position="228"/>
    </location>
</feature>
<feature type="compositionally biased region" description="Basic residues" evidence="1">
    <location>
        <begin position="135"/>
        <end position="144"/>
    </location>
</feature>
<name>A0A0N4ZJ06_PARTI</name>
<evidence type="ECO:0000256" key="1">
    <source>
        <dbReference type="SAM" id="MobiDB-lite"/>
    </source>
</evidence>
<proteinExistence type="predicted"/>
<feature type="compositionally biased region" description="Basic and acidic residues" evidence="1">
    <location>
        <begin position="29"/>
        <end position="45"/>
    </location>
</feature>
<protein>
    <submittedName>
        <fullName evidence="3">Ribonuclease E/G</fullName>
    </submittedName>
</protein>
<dbReference type="WBParaSite" id="PTRK_0000791800.1">
    <property type="protein sequence ID" value="PTRK_0000791800.1"/>
    <property type="gene ID" value="PTRK_0000791800"/>
</dbReference>
<feature type="compositionally biased region" description="Low complexity" evidence="1">
    <location>
        <begin position="292"/>
        <end position="306"/>
    </location>
</feature>
<dbReference type="AlphaFoldDB" id="A0A0N4ZJ06"/>
<reference evidence="3" key="1">
    <citation type="submission" date="2017-02" db="UniProtKB">
        <authorList>
            <consortium name="WormBaseParasite"/>
        </authorList>
    </citation>
    <scope>IDENTIFICATION</scope>
</reference>
<feature type="region of interest" description="Disordered" evidence="1">
    <location>
        <begin position="1"/>
        <end position="316"/>
    </location>
</feature>
<sequence length="424" mass="46818">MLPGRRARPLGRIGGSDHPARRRHRGRQERRGLGEPARLDGRGPLHPEPQARLSAGEHSIERTETNEDFVAPESHIDLADLDDGFDDSAYEDEEEDADDEDDIDHDEDEADLDREDEDDDEARARQEQDDDSRGGGRRRRRRGGRRDEEAEAASSDEDDDGRGGRRRRGRRGGRRMREEGERDVYAWVRGRTPSLQDPYVWFDPINPEAARPERKPERVQEEAEHTDSLDQVAASEEGRNGRSRRRRGRGRGRGQGEQTHEAKVEDRAANEGLPPVGSPDTPIAVLIEGEATEAAPSVESAPAPETVEAPKRRRVRRKVTSAAAEETNTAAVEQVAAPVVAEAETEVEAAPVPVELDVTPAVAARIEQAIEEALVEEVVAEEAVVLADPAPAPTAEVDIAAIIADDPNQIGEAPAKPKRGWWRR</sequence>
<dbReference type="Proteomes" id="UP000038045">
    <property type="component" value="Unplaced"/>
</dbReference>
<evidence type="ECO:0000313" key="3">
    <source>
        <dbReference type="WBParaSite" id="PTRK_0000791800.1"/>
    </source>
</evidence>
<organism evidence="2 3">
    <name type="scientific">Parastrongyloides trichosuri</name>
    <name type="common">Possum-specific nematode worm</name>
    <dbReference type="NCBI Taxonomy" id="131310"/>
    <lineage>
        <taxon>Eukaryota</taxon>
        <taxon>Metazoa</taxon>
        <taxon>Ecdysozoa</taxon>
        <taxon>Nematoda</taxon>
        <taxon>Chromadorea</taxon>
        <taxon>Rhabditida</taxon>
        <taxon>Tylenchina</taxon>
        <taxon>Panagrolaimomorpha</taxon>
        <taxon>Strongyloidoidea</taxon>
        <taxon>Strongyloididae</taxon>
        <taxon>Parastrongyloides</taxon>
    </lineage>
</organism>
<feature type="compositionally biased region" description="Basic and acidic residues" evidence="1">
    <location>
        <begin position="258"/>
        <end position="269"/>
    </location>
</feature>
<accession>A0A0N4ZJ06</accession>
<keyword evidence="2" id="KW-1185">Reference proteome</keyword>
<evidence type="ECO:0000313" key="2">
    <source>
        <dbReference type="Proteomes" id="UP000038045"/>
    </source>
</evidence>
<feature type="compositionally biased region" description="Acidic residues" evidence="1">
    <location>
        <begin position="79"/>
        <end position="121"/>
    </location>
</feature>